<feature type="domain" description="CRM" evidence="12">
    <location>
        <begin position="658"/>
        <end position="758"/>
    </location>
</feature>
<evidence type="ECO:0000256" key="11">
    <source>
        <dbReference type="SAM" id="Coils"/>
    </source>
</evidence>
<feature type="coiled-coil region" evidence="11">
    <location>
        <begin position="606"/>
        <end position="633"/>
    </location>
</feature>
<keyword evidence="7" id="KW-0809">Transit peptide</keyword>
<evidence type="ECO:0000256" key="10">
    <source>
        <dbReference type="PROSITE-ProRule" id="PRU00626"/>
    </source>
</evidence>
<dbReference type="GO" id="GO:0000373">
    <property type="term" value="P:Group II intron splicing"/>
    <property type="evidence" value="ECO:0007669"/>
    <property type="project" value="EnsemblPlants"/>
</dbReference>
<keyword evidence="11" id="KW-0175">Coiled coil</keyword>
<name>A0A7N0VCW8_KALFE</name>
<evidence type="ECO:0000256" key="7">
    <source>
        <dbReference type="ARBA" id="ARBA00022946"/>
    </source>
</evidence>
<evidence type="ECO:0000256" key="2">
    <source>
        <dbReference type="ARBA" id="ARBA00022528"/>
    </source>
</evidence>
<dbReference type="FunFam" id="3.30.110.60:FF:000002">
    <property type="entry name" value="CRS2-associated factor 1, chloroplastic"/>
    <property type="match status" value="1"/>
</dbReference>
<dbReference type="GO" id="GO:0009507">
    <property type="term" value="C:chloroplast"/>
    <property type="evidence" value="ECO:0007669"/>
    <property type="project" value="UniProtKB-SubCell"/>
</dbReference>
<evidence type="ECO:0000256" key="8">
    <source>
        <dbReference type="ARBA" id="ARBA00023187"/>
    </source>
</evidence>
<dbReference type="SMART" id="SM01103">
    <property type="entry name" value="CRS1_YhbY"/>
    <property type="match status" value="3"/>
</dbReference>
<comment type="subcellular location">
    <subcellularLocation>
        <location evidence="1">Plastid</location>
        <location evidence="1">Chloroplast</location>
    </subcellularLocation>
</comment>
<keyword evidence="4" id="KW-0507">mRNA processing</keyword>
<organism evidence="13 14">
    <name type="scientific">Kalanchoe fedtschenkoi</name>
    <name type="common">Lavender scallops</name>
    <name type="synonym">South American air plant</name>
    <dbReference type="NCBI Taxonomy" id="63787"/>
    <lineage>
        <taxon>Eukaryota</taxon>
        <taxon>Viridiplantae</taxon>
        <taxon>Streptophyta</taxon>
        <taxon>Embryophyta</taxon>
        <taxon>Tracheophyta</taxon>
        <taxon>Spermatophyta</taxon>
        <taxon>Magnoliopsida</taxon>
        <taxon>eudicotyledons</taxon>
        <taxon>Gunneridae</taxon>
        <taxon>Pentapetalae</taxon>
        <taxon>Saxifragales</taxon>
        <taxon>Crassulaceae</taxon>
        <taxon>Kalanchoe</taxon>
    </lineage>
</organism>
<evidence type="ECO:0000259" key="12">
    <source>
        <dbReference type="PROSITE" id="PS51295"/>
    </source>
</evidence>
<dbReference type="InterPro" id="IPR001890">
    <property type="entry name" value="RNA-binding_CRM"/>
</dbReference>
<sequence length="810" mass="92014">MLLSHSSANPISQRLPIPPISFSLNPANDSLRLPAAPWMKPPVLPRPDDVLLDAYRAPPSGARRQPDCVFTGKIVGRRGERDVKRIAQSLEKLQKRDDCVGTDESVSVSEEDFRFGGVLDRLKERDDFEEAGGRVSVEDFSFRFRGVLDKLKERDDSEEVEESVSVEDFDFRLGGMLDRLKERGGGDLGNKVFKMPWDKREGGVFLRRVKKERVVSKADMSLDGVLLERLRNEARRMRKWVKVKKAGVTQVVVDEIKLIWRHKELVMVKFDVPLCRNMDRAHEIVEMKTGGLVVWTYKDSLVVYRGADPILSSNAPKAVHRDFSKIAAALFTLNLNYTKGISHNRISPEIGEHSSLPLQLNENSQLFTGAKEGCESECVSSGGLRENGIVVTGSLYERETDRLLEGLGPRYADWWMSKPLPVDGDLLPEVIPGYRPPPRRSPPYGKSSISDYELTYLRELAQPLPTHFVLGRNRKLQGLASAIVKLWEKTPIVKISIKWGAINTKNERMANELKGLTGGVLLLRNKYLIILYRGNDFLPSGVANLIMDRDTVLMECQLLEEEARLRAGQALSLWDSISNTTSALGTLSEHQTIGTVNILSVKNDAELRFEAEKQKLEKELRIQEHKLFFLNKKIKRSAAELSELNSNWTPSTMSADAEIITEEERECLMKIALKMSRSLVLGRRGIFDGVIEGIHQHWKYREVVKVITTQRQFSQVLHTATMLEAESRGVLVSIKKFKKGHAIVLYRGKNYKRPSMLETKNLLTKREALLRSIEMQRLGSLKYFATLRQRRITDLRCKMEDIEKRIQATS</sequence>
<dbReference type="SUPFAM" id="SSF75471">
    <property type="entry name" value="YhbY-like"/>
    <property type="match status" value="3"/>
</dbReference>
<dbReference type="EnsemblPlants" id="Kaladp0488s0019.3.v1.1">
    <property type="protein sequence ID" value="Kaladp0488s0019.3.v1.1"/>
    <property type="gene ID" value="Kaladp0488s0019.v1.1"/>
</dbReference>
<evidence type="ECO:0000313" key="14">
    <source>
        <dbReference type="Proteomes" id="UP000594263"/>
    </source>
</evidence>
<protein>
    <recommendedName>
        <fullName evidence="12">CRM domain-containing protein</fullName>
    </recommendedName>
</protein>
<feature type="domain" description="CRM" evidence="12">
    <location>
        <begin position="220"/>
        <end position="316"/>
    </location>
</feature>
<evidence type="ECO:0000256" key="5">
    <source>
        <dbReference type="ARBA" id="ARBA00022737"/>
    </source>
</evidence>
<dbReference type="EnsemblPlants" id="Kaladp0488s0019.4.v1.1">
    <property type="protein sequence ID" value="Kaladp0488s0019.4.v1.1"/>
    <property type="gene ID" value="Kaladp0488s0019.v1.1"/>
</dbReference>
<dbReference type="EnsemblPlants" id="Kaladp0488s0019.2.v1.1">
    <property type="protein sequence ID" value="Kaladp0488s0019.2.v1.1"/>
    <property type="gene ID" value="Kaladp0488s0019.v1.1"/>
</dbReference>
<keyword evidence="14" id="KW-1185">Reference proteome</keyword>
<accession>A0A7N0VCW8</accession>
<dbReference type="AlphaFoldDB" id="A0A7N0VCW8"/>
<dbReference type="InterPro" id="IPR045278">
    <property type="entry name" value="CRS1/CFM2/CFM3"/>
</dbReference>
<evidence type="ECO:0000256" key="3">
    <source>
        <dbReference type="ARBA" id="ARBA00022640"/>
    </source>
</evidence>
<keyword evidence="5" id="KW-0677">Repeat</keyword>
<dbReference type="Gramene" id="Kaladp0488s0019.2.v1.1">
    <property type="protein sequence ID" value="Kaladp0488s0019.2.v1.1"/>
    <property type="gene ID" value="Kaladp0488s0019.v1.1"/>
</dbReference>
<dbReference type="Pfam" id="PF01985">
    <property type="entry name" value="CRS1_YhbY"/>
    <property type="match status" value="3"/>
</dbReference>
<dbReference type="Gramene" id="Kaladp0488s0019.5.v1.1">
    <property type="protein sequence ID" value="Kaladp0488s0019.5.v1.1"/>
    <property type="gene ID" value="Kaladp0488s0019.v1.1"/>
</dbReference>
<dbReference type="EnsemblPlants" id="Kaladp0488s0019.1.v1.1">
    <property type="protein sequence ID" value="Kaladp0488s0019.1.v1.1"/>
    <property type="gene ID" value="Kaladp0488s0019.v1.1"/>
</dbReference>
<evidence type="ECO:0000256" key="6">
    <source>
        <dbReference type="ARBA" id="ARBA00022884"/>
    </source>
</evidence>
<dbReference type="Proteomes" id="UP000594263">
    <property type="component" value="Unplaced"/>
</dbReference>
<keyword evidence="2" id="KW-0150">Chloroplast</keyword>
<dbReference type="PANTHER" id="PTHR31846">
    <property type="entry name" value="CRS1 / YHBY (CRM) DOMAIN-CONTAINING PROTEIN"/>
    <property type="match status" value="1"/>
</dbReference>
<dbReference type="GO" id="GO:1990904">
    <property type="term" value="C:ribonucleoprotein complex"/>
    <property type="evidence" value="ECO:0007669"/>
    <property type="project" value="UniProtKB-KW"/>
</dbReference>
<keyword evidence="6 10" id="KW-0694">RNA-binding</keyword>
<dbReference type="EnsemblPlants" id="Kaladp0488s0019.5.v1.1">
    <property type="protein sequence ID" value="Kaladp0488s0019.5.v1.1"/>
    <property type="gene ID" value="Kaladp0488s0019.v1.1"/>
</dbReference>
<reference evidence="13" key="1">
    <citation type="submission" date="2021-01" db="UniProtKB">
        <authorList>
            <consortium name="EnsemblPlants"/>
        </authorList>
    </citation>
    <scope>IDENTIFICATION</scope>
</reference>
<proteinExistence type="predicted"/>
<evidence type="ECO:0000256" key="9">
    <source>
        <dbReference type="ARBA" id="ARBA00023274"/>
    </source>
</evidence>
<evidence type="ECO:0000256" key="1">
    <source>
        <dbReference type="ARBA" id="ARBA00004229"/>
    </source>
</evidence>
<dbReference type="PANTHER" id="PTHR31846:SF10">
    <property type="entry name" value="CHLOROPLASTIC GROUP IIA INTRON SPLICING FACILITATOR CRS1, CHLOROPLASTIC"/>
    <property type="match status" value="1"/>
</dbReference>
<dbReference type="GO" id="GO:0003729">
    <property type="term" value="F:mRNA binding"/>
    <property type="evidence" value="ECO:0007669"/>
    <property type="project" value="InterPro"/>
</dbReference>
<dbReference type="OMA" id="KFYIILY"/>
<keyword evidence="9" id="KW-0687">Ribonucleoprotein</keyword>
<dbReference type="PROSITE" id="PS51295">
    <property type="entry name" value="CRM"/>
    <property type="match status" value="3"/>
</dbReference>
<evidence type="ECO:0000256" key="4">
    <source>
        <dbReference type="ARBA" id="ARBA00022664"/>
    </source>
</evidence>
<dbReference type="GO" id="GO:0006397">
    <property type="term" value="P:mRNA processing"/>
    <property type="evidence" value="ECO:0007669"/>
    <property type="project" value="UniProtKB-KW"/>
</dbReference>
<keyword evidence="3" id="KW-0934">Plastid</keyword>
<feature type="domain" description="CRM" evidence="12">
    <location>
        <begin position="447"/>
        <end position="544"/>
    </location>
</feature>
<evidence type="ECO:0000313" key="13">
    <source>
        <dbReference type="EnsemblPlants" id="Kaladp0488s0019.1.v1.1"/>
    </source>
</evidence>
<dbReference type="Gramene" id="Kaladp0488s0019.1.v1.1">
    <property type="protein sequence ID" value="Kaladp0488s0019.1.v1.1"/>
    <property type="gene ID" value="Kaladp0488s0019.v1.1"/>
</dbReference>
<dbReference type="Gramene" id="Kaladp0488s0019.3.v1.1">
    <property type="protein sequence ID" value="Kaladp0488s0019.3.v1.1"/>
    <property type="gene ID" value="Kaladp0488s0019.v1.1"/>
</dbReference>
<keyword evidence="8" id="KW-0508">mRNA splicing</keyword>
<dbReference type="InterPro" id="IPR035920">
    <property type="entry name" value="YhbY-like_sf"/>
</dbReference>
<dbReference type="Gene3D" id="3.30.110.60">
    <property type="entry name" value="YhbY-like"/>
    <property type="match status" value="3"/>
</dbReference>
<dbReference type="Gramene" id="Kaladp0488s0019.4.v1.1">
    <property type="protein sequence ID" value="Kaladp0488s0019.4.v1.1"/>
    <property type="gene ID" value="Kaladp0488s0019.v1.1"/>
</dbReference>